<dbReference type="Proteomes" id="UP000186698">
    <property type="component" value="Chromosome 1L"/>
</dbReference>
<dbReference type="InterPro" id="IPR032675">
    <property type="entry name" value="LRR_dom_sf"/>
</dbReference>
<dbReference type="OrthoDB" id="8875973at2759"/>
<dbReference type="GeneID" id="108712188"/>
<reference evidence="6" key="1">
    <citation type="submission" date="2025-08" db="UniProtKB">
        <authorList>
            <consortium name="RefSeq"/>
        </authorList>
    </citation>
    <scope>IDENTIFICATION</scope>
    <source>
        <strain evidence="6">J_2021</strain>
        <tissue evidence="6">Erythrocytes</tissue>
    </source>
</reference>
<evidence type="ECO:0000256" key="4">
    <source>
        <dbReference type="ARBA" id="ARBA00067566"/>
    </source>
</evidence>
<name>A0A1L8HW18_XENLA</name>
<evidence type="ECO:0000256" key="1">
    <source>
        <dbReference type="ARBA" id="ARBA00009552"/>
    </source>
</evidence>
<protein>
    <recommendedName>
        <fullName evidence="4">Leucine-rich repeat-containing protein 14B</fullName>
    </recommendedName>
</protein>
<accession>A0A1L8HW18</accession>
<evidence type="ECO:0000256" key="2">
    <source>
        <dbReference type="ARBA" id="ARBA00022614"/>
    </source>
</evidence>
<dbReference type="PaxDb" id="8355-A0A1L8HW18"/>
<keyword evidence="5" id="KW-1185">Reference proteome</keyword>
<gene>
    <name evidence="6" type="primary">LOC108712188</name>
</gene>
<dbReference type="GO" id="GO:0005737">
    <property type="term" value="C:cytoplasm"/>
    <property type="evidence" value="ECO:0007669"/>
    <property type="project" value="TreeGrafter"/>
</dbReference>
<dbReference type="PANTHER" id="PTHR14224:SF27">
    <property type="entry name" value="LEUCINE-RICH REPEAT-CONTAINING PROTEIN 14B"/>
    <property type="match status" value="1"/>
</dbReference>
<evidence type="ECO:0000256" key="3">
    <source>
        <dbReference type="ARBA" id="ARBA00022737"/>
    </source>
</evidence>
<keyword evidence="3" id="KW-0677">Repeat</keyword>
<evidence type="ECO:0000313" key="5">
    <source>
        <dbReference type="Proteomes" id="UP000186698"/>
    </source>
</evidence>
<evidence type="ECO:0000313" key="6">
    <source>
        <dbReference type="RefSeq" id="XP_018109440.1"/>
    </source>
</evidence>
<dbReference type="CTD" id="108712188"/>
<proteinExistence type="inferred from homology"/>
<dbReference type="RefSeq" id="XP_018109440.1">
    <property type="nucleotide sequence ID" value="XM_018253951.2"/>
</dbReference>
<dbReference type="Gene3D" id="3.80.10.10">
    <property type="entry name" value="Ribonuclease Inhibitor"/>
    <property type="match status" value="1"/>
</dbReference>
<dbReference type="STRING" id="8355.A0A1L8HW18"/>
<dbReference type="AlphaFoldDB" id="A0A1L8HW18"/>
<dbReference type="KEGG" id="xla:108712188"/>
<comment type="similarity">
    <text evidence="1">Belongs to the PRAME family. LRRC14 subfamily.</text>
</comment>
<dbReference type="Bgee" id="108712188">
    <property type="expression patterns" value="Expressed in muscle tissue and 1 other cell type or tissue"/>
</dbReference>
<dbReference type="InterPro" id="IPR050694">
    <property type="entry name" value="LRRC14/PRAME"/>
</dbReference>
<dbReference type="FunFam" id="3.80.10.10:FF:000313">
    <property type="entry name" value="Leucine rich repeat containing 14B"/>
    <property type="match status" value="1"/>
</dbReference>
<organism evidence="5 6">
    <name type="scientific">Xenopus laevis</name>
    <name type="common">African clawed frog</name>
    <dbReference type="NCBI Taxonomy" id="8355"/>
    <lineage>
        <taxon>Eukaryota</taxon>
        <taxon>Metazoa</taxon>
        <taxon>Chordata</taxon>
        <taxon>Craniata</taxon>
        <taxon>Vertebrata</taxon>
        <taxon>Euteleostomi</taxon>
        <taxon>Amphibia</taxon>
        <taxon>Batrachia</taxon>
        <taxon>Anura</taxon>
        <taxon>Pipoidea</taxon>
        <taxon>Pipidae</taxon>
        <taxon>Xenopodinae</taxon>
        <taxon>Xenopus</taxon>
        <taxon>Xenopus</taxon>
    </lineage>
</organism>
<dbReference type="OMA" id="KACYLHE"/>
<keyword evidence="2" id="KW-0433">Leucine-rich repeat</keyword>
<dbReference type="PANTHER" id="PTHR14224">
    <property type="entry name" value="SIMILAR TO PREFERENTIALLY EXPRESSED ANTIGEN IN MELANOMA-LIKE 3"/>
    <property type="match status" value="1"/>
</dbReference>
<dbReference type="SUPFAM" id="SSF52047">
    <property type="entry name" value="RNI-like"/>
    <property type="match status" value="1"/>
</dbReference>
<sequence>MKTLRFIGAEAFISDEKYAKNNVRNVAHDLYPLLFKACYLHEKVEIIHLLVENWPLQDFNLGQLLCNTVDYPEDMCHWACQLSLSACLKGLKSYVLNCSSNYMKRLKVVDLTAIKDIEVQPCKCKKSLGRWARTDLLSKLCYDLLVEMQKMKTNPLVFEVNISVFMNLFVTERNYELVVQALLMKCHCPLKIRCVDFRADSLSLRKLFYVLKLADPASINKLEIVHNVPLELDHLEVLLNNVTFPKLYSLTLPARTFNVTRYTAEDEIVLCGVGEKLSNMTNLTELCLSFSTLTGKIRKLLSPLKTPLKILEIANCSLNHADMAYLSNSLHAEHLELLDLSGHNVTELFPSTFFKLLSKASRTLHTLILEECNIGDNHAQMIAIGIVPCRKLQEFKFLGNPISSRALRFLFNIFVDLPLLKYIEFPVPRDCYPHDVSYPLDECTLIKFDQQKYENIKEDLLSVLHQANREDIKAATPLFGSYDSAIGETSTELGTYLLTSFKEALEHFTSSLQKLK</sequence>